<gene>
    <name evidence="2" type="ORF">Mal52_57550</name>
</gene>
<evidence type="ECO:0000313" key="2">
    <source>
        <dbReference type="EMBL" id="QDU47227.1"/>
    </source>
</evidence>
<feature type="transmembrane region" description="Helical" evidence="1">
    <location>
        <begin position="20"/>
        <end position="38"/>
    </location>
</feature>
<evidence type="ECO:0000313" key="3">
    <source>
        <dbReference type="Proteomes" id="UP000319383"/>
    </source>
</evidence>
<keyword evidence="1" id="KW-0472">Membrane</keyword>
<feature type="transmembrane region" description="Helical" evidence="1">
    <location>
        <begin position="74"/>
        <end position="94"/>
    </location>
</feature>
<evidence type="ECO:0000256" key="1">
    <source>
        <dbReference type="SAM" id="Phobius"/>
    </source>
</evidence>
<dbReference type="Proteomes" id="UP000319383">
    <property type="component" value="Chromosome"/>
</dbReference>
<dbReference type="EMBL" id="CP036276">
    <property type="protein sequence ID" value="QDU47227.1"/>
    <property type="molecule type" value="Genomic_DNA"/>
</dbReference>
<dbReference type="KEGG" id="sdyn:Mal52_57550"/>
<name>A0A517ZXM2_9PLAN</name>
<keyword evidence="1" id="KW-1133">Transmembrane helix</keyword>
<feature type="transmembrane region" description="Helical" evidence="1">
    <location>
        <begin position="50"/>
        <end position="68"/>
    </location>
</feature>
<dbReference type="AlphaFoldDB" id="A0A517ZXM2"/>
<accession>A0A517ZXM2</accession>
<keyword evidence="3" id="KW-1185">Reference proteome</keyword>
<sequence length="128" mass="14783">MQRDLFELPGLLFDLNTLGGIAVSLVFLSFCMLVFTLIQLFKRPPRPISFFIYLSFFTFALVFGNEIFHNEYLAVHLVPWLGCWSILCILEAWVRQFEPLDYVAPLSTILLTLAYWTFTLFAFIAASV</sequence>
<keyword evidence="1" id="KW-0812">Transmembrane</keyword>
<proteinExistence type="predicted"/>
<reference evidence="2 3" key="1">
    <citation type="submission" date="2019-02" db="EMBL/GenBank/DDBJ databases">
        <title>Deep-cultivation of Planctomycetes and their phenomic and genomic characterization uncovers novel biology.</title>
        <authorList>
            <person name="Wiegand S."/>
            <person name="Jogler M."/>
            <person name="Boedeker C."/>
            <person name="Pinto D."/>
            <person name="Vollmers J."/>
            <person name="Rivas-Marin E."/>
            <person name="Kohn T."/>
            <person name="Peeters S.H."/>
            <person name="Heuer A."/>
            <person name="Rast P."/>
            <person name="Oberbeckmann S."/>
            <person name="Bunk B."/>
            <person name="Jeske O."/>
            <person name="Meyerdierks A."/>
            <person name="Storesund J.E."/>
            <person name="Kallscheuer N."/>
            <person name="Luecker S."/>
            <person name="Lage O.M."/>
            <person name="Pohl T."/>
            <person name="Merkel B.J."/>
            <person name="Hornburger P."/>
            <person name="Mueller R.-W."/>
            <person name="Bruemmer F."/>
            <person name="Labrenz M."/>
            <person name="Spormann A.M."/>
            <person name="Op den Camp H."/>
            <person name="Overmann J."/>
            <person name="Amann R."/>
            <person name="Jetten M.S.M."/>
            <person name="Mascher T."/>
            <person name="Medema M.H."/>
            <person name="Devos D.P."/>
            <person name="Kaster A.-K."/>
            <person name="Ovreas L."/>
            <person name="Rohde M."/>
            <person name="Galperin M.Y."/>
            <person name="Jogler C."/>
        </authorList>
    </citation>
    <scope>NUCLEOTIDE SEQUENCE [LARGE SCALE GENOMIC DNA]</scope>
    <source>
        <strain evidence="2 3">Mal52</strain>
    </source>
</reference>
<feature type="transmembrane region" description="Helical" evidence="1">
    <location>
        <begin position="106"/>
        <end position="126"/>
    </location>
</feature>
<protein>
    <submittedName>
        <fullName evidence="2">Uncharacterized protein</fullName>
    </submittedName>
</protein>
<organism evidence="2 3">
    <name type="scientific">Symmachiella dynata</name>
    <dbReference type="NCBI Taxonomy" id="2527995"/>
    <lineage>
        <taxon>Bacteria</taxon>
        <taxon>Pseudomonadati</taxon>
        <taxon>Planctomycetota</taxon>
        <taxon>Planctomycetia</taxon>
        <taxon>Planctomycetales</taxon>
        <taxon>Planctomycetaceae</taxon>
        <taxon>Symmachiella</taxon>
    </lineage>
</organism>